<keyword evidence="12 13" id="KW-0807">Transducer</keyword>
<evidence type="ECO:0000256" key="5">
    <source>
        <dbReference type="ARBA" id="ARBA00022725"/>
    </source>
</evidence>
<evidence type="ECO:0000256" key="11">
    <source>
        <dbReference type="ARBA" id="ARBA00023180"/>
    </source>
</evidence>
<dbReference type="InterPro" id="IPR000276">
    <property type="entry name" value="GPCR_Rhodpsn"/>
</dbReference>
<dbReference type="GO" id="GO:0004930">
    <property type="term" value="F:G protein-coupled receptor activity"/>
    <property type="evidence" value="ECO:0007669"/>
    <property type="project" value="UniProtKB-KW"/>
</dbReference>
<keyword evidence="17" id="KW-1185">Reference proteome</keyword>
<evidence type="ECO:0000256" key="10">
    <source>
        <dbReference type="ARBA" id="ARBA00023170"/>
    </source>
</evidence>
<dbReference type="SUPFAM" id="SSF81321">
    <property type="entry name" value="Family A G protein-coupled receptor-like"/>
    <property type="match status" value="1"/>
</dbReference>
<keyword evidence="7 13" id="KW-0297">G-protein coupled receptor</keyword>
<evidence type="ECO:0000256" key="3">
    <source>
        <dbReference type="ARBA" id="ARBA00022606"/>
    </source>
</evidence>
<evidence type="ECO:0000256" key="6">
    <source>
        <dbReference type="ARBA" id="ARBA00022989"/>
    </source>
</evidence>
<feature type="transmembrane region" description="Helical" evidence="14">
    <location>
        <begin position="26"/>
        <end position="49"/>
    </location>
</feature>
<evidence type="ECO:0000313" key="16">
    <source>
        <dbReference type="EMBL" id="KAG8573921.1"/>
    </source>
</evidence>
<evidence type="ECO:0000256" key="1">
    <source>
        <dbReference type="ARBA" id="ARBA00004651"/>
    </source>
</evidence>
<evidence type="ECO:0000256" key="8">
    <source>
        <dbReference type="ARBA" id="ARBA00023136"/>
    </source>
</evidence>
<evidence type="ECO:0000313" key="17">
    <source>
        <dbReference type="Proteomes" id="UP000824782"/>
    </source>
</evidence>
<evidence type="ECO:0000256" key="9">
    <source>
        <dbReference type="ARBA" id="ARBA00023157"/>
    </source>
</evidence>
<sequence>MMIRQNTSIVTDFFLTGFQNIDNYKIIFFIFLLKMYILTVSGNLLLVILVNTSRLAETPMYFFLSHLSCCDFLFSSNIVPNMMHITLADGSPISFSGCLLQFYVFASCTATECYLLTVMSIDRFVAICVPLRYSSAMNSQLCMHLAMWSWLLGFLFVLITISLICQLDFCSSRTINHFYCDFIPMLELSCSDVSPVVLETFFFAIVIVLVPFLTVLGSYISIFWTIIGIPSSTGRKKTFSTCSSHLLVVGAYYGSLLSIYLFPSGGQSDNINKMLSLLYTLGTPLFNPVIYCFRNHEIQSQLSRIFHCLKNIHTFLIWQ</sequence>
<accession>A0AAV7BN46</accession>
<keyword evidence="8 14" id="KW-0472">Membrane</keyword>
<organism evidence="16 17">
    <name type="scientific">Engystomops pustulosus</name>
    <name type="common">Tungara frog</name>
    <name type="synonym">Physalaemus pustulosus</name>
    <dbReference type="NCBI Taxonomy" id="76066"/>
    <lineage>
        <taxon>Eukaryota</taxon>
        <taxon>Metazoa</taxon>
        <taxon>Chordata</taxon>
        <taxon>Craniata</taxon>
        <taxon>Vertebrata</taxon>
        <taxon>Euteleostomi</taxon>
        <taxon>Amphibia</taxon>
        <taxon>Batrachia</taxon>
        <taxon>Anura</taxon>
        <taxon>Neobatrachia</taxon>
        <taxon>Hyloidea</taxon>
        <taxon>Leptodactylidae</taxon>
        <taxon>Leiuperinae</taxon>
        <taxon>Engystomops</taxon>
    </lineage>
</organism>
<dbReference type="GO" id="GO:0005886">
    <property type="term" value="C:plasma membrane"/>
    <property type="evidence" value="ECO:0007669"/>
    <property type="project" value="UniProtKB-SubCell"/>
</dbReference>
<dbReference type="Proteomes" id="UP000824782">
    <property type="component" value="Unassembled WGS sequence"/>
</dbReference>
<dbReference type="PANTHER" id="PTHR24242:SF253">
    <property type="entry name" value="OLFACTORY RECEPTOR-RELATED"/>
    <property type="match status" value="1"/>
</dbReference>
<gene>
    <name evidence="16" type="ORF">GDO81_008938</name>
</gene>
<comment type="similarity">
    <text evidence="13">Belongs to the G-protein coupled receptor 1 family.</text>
</comment>
<dbReference type="GO" id="GO:0004984">
    <property type="term" value="F:olfactory receptor activity"/>
    <property type="evidence" value="ECO:0007669"/>
    <property type="project" value="InterPro"/>
</dbReference>
<dbReference type="FunFam" id="1.20.1070.10:FF:000010">
    <property type="entry name" value="Olfactory receptor"/>
    <property type="match status" value="1"/>
</dbReference>
<dbReference type="PROSITE" id="PS00237">
    <property type="entry name" value="G_PROTEIN_RECEP_F1_1"/>
    <property type="match status" value="1"/>
</dbReference>
<dbReference type="PRINTS" id="PR00245">
    <property type="entry name" value="OLFACTORYR"/>
</dbReference>
<feature type="transmembrane region" description="Helical" evidence="14">
    <location>
        <begin position="201"/>
        <end position="227"/>
    </location>
</feature>
<keyword evidence="5 14" id="KW-0552">Olfaction</keyword>
<feature type="transmembrane region" description="Helical" evidence="14">
    <location>
        <begin position="141"/>
        <end position="164"/>
    </location>
</feature>
<feature type="domain" description="G-protein coupled receptors family 1 profile" evidence="15">
    <location>
        <begin position="42"/>
        <end position="291"/>
    </location>
</feature>
<keyword evidence="11" id="KW-0325">Glycoprotein</keyword>
<keyword evidence="9" id="KW-1015">Disulfide bond</keyword>
<evidence type="ECO:0000256" key="14">
    <source>
        <dbReference type="RuleBase" id="RU363047"/>
    </source>
</evidence>
<dbReference type="InterPro" id="IPR017452">
    <property type="entry name" value="GPCR_Rhodpsn_7TM"/>
</dbReference>
<dbReference type="PANTHER" id="PTHR24242">
    <property type="entry name" value="G-PROTEIN COUPLED RECEPTOR"/>
    <property type="match status" value="1"/>
</dbReference>
<name>A0AAV7BN46_ENGPU</name>
<evidence type="ECO:0000256" key="4">
    <source>
        <dbReference type="ARBA" id="ARBA00022692"/>
    </source>
</evidence>
<reference evidence="16" key="1">
    <citation type="thesis" date="2020" institute="ProQuest LLC" country="789 East Eisenhower Parkway, Ann Arbor, MI, USA">
        <title>Comparative Genomics and Chromosome Evolution.</title>
        <authorList>
            <person name="Mudd A.B."/>
        </authorList>
    </citation>
    <scope>NUCLEOTIDE SEQUENCE</scope>
    <source>
        <strain evidence="16">237g6f4</strain>
        <tissue evidence="16">Blood</tissue>
    </source>
</reference>
<dbReference type="InterPro" id="IPR000725">
    <property type="entry name" value="Olfact_rcpt"/>
</dbReference>
<feature type="transmembrane region" description="Helical" evidence="14">
    <location>
        <begin position="239"/>
        <end position="262"/>
    </location>
</feature>
<protein>
    <recommendedName>
        <fullName evidence="14">Olfactory receptor</fullName>
    </recommendedName>
</protein>
<dbReference type="Gene3D" id="1.20.1070.10">
    <property type="entry name" value="Rhodopsin 7-helix transmembrane proteins"/>
    <property type="match status" value="1"/>
</dbReference>
<evidence type="ECO:0000256" key="2">
    <source>
        <dbReference type="ARBA" id="ARBA00022475"/>
    </source>
</evidence>
<dbReference type="InterPro" id="IPR050939">
    <property type="entry name" value="Olfactory_GPCR1"/>
</dbReference>
<dbReference type="Pfam" id="PF13853">
    <property type="entry name" value="7tm_4"/>
    <property type="match status" value="1"/>
</dbReference>
<dbReference type="PROSITE" id="PS50262">
    <property type="entry name" value="G_PROTEIN_RECEP_F1_2"/>
    <property type="match status" value="1"/>
</dbReference>
<comment type="caution">
    <text evidence="16">The sequence shown here is derived from an EMBL/GenBank/DDBJ whole genome shotgun (WGS) entry which is preliminary data.</text>
</comment>
<proteinExistence type="inferred from homology"/>
<evidence type="ECO:0000256" key="7">
    <source>
        <dbReference type="ARBA" id="ARBA00023040"/>
    </source>
</evidence>
<evidence type="ECO:0000256" key="12">
    <source>
        <dbReference type="ARBA" id="ARBA00023224"/>
    </source>
</evidence>
<dbReference type="EMBL" id="WNYA01000004">
    <property type="protein sequence ID" value="KAG8573921.1"/>
    <property type="molecule type" value="Genomic_DNA"/>
</dbReference>
<keyword evidence="4 13" id="KW-0812">Transmembrane</keyword>
<comment type="subcellular location">
    <subcellularLocation>
        <location evidence="1 14">Cell membrane</location>
        <topology evidence="1 14">Multi-pass membrane protein</topology>
    </subcellularLocation>
</comment>
<evidence type="ECO:0000256" key="13">
    <source>
        <dbReference type="RuleBase" id="RU000688"/>
    </source>
</evidence>
<evidence type="ECO:0000259" key="15">
    <source>
        <dbReference type="PROSITE" id="PS50262"/>
    </source>
</evidence>
<dbReference type="AlphaFoldDB" id="A0AAV7BN46"/>
<keyword evidence="3 14" id="KW-0716">Sensory transduction</keyword>
<keyword evidence="6 14" id="KW-1133">Transmembrane helix</keyword>
<dbReference type="PRINTS" id="PR00237">
    <property type="entry name" value="GPCRRHODOPSN"/>
</dbReference>
<feature type="transmembrane region" description="Helical" evidence="14">
    <location>
        <begin position="100"/>
        <end position="121"/>
    </location>
</feature>
<keyword evidence="10 13" id="KW-0675">Receptor</keyword>
<keyword evidence="2 14" id="KW-1003">Cell membrane</keyword>
<feature type="transmembrane region" description="Helical" evidence="14">
    <location>
        <begin position="274"/>
        <end position="293"/>
    </location>
</feature>